<sequence>EGLLIDISRYTIADDAAKHRYSVLHIRPTQVHRRTYDANGLEIEPNFSETHKVATGYLGSSYKIMNKGQTDLLSFEELKEVIKKPELEKFTEGPEMTDTLPFWIPESELEKIELQLGEKLRLKTKGNSPFLCELDSLKEAICVFLRGSDASTGRFGASSHQHVLRSAGGSAGAREGSRRLDPARSRWSPGPNNLKTTRCREV</sequence>
<dbReference type="Proteomes" id="UP000694388">
    <property type="component" value="Unplaced"/>
</dbReference>
<comment type="similarity">
    <text evidence="1">Belongs to the Arpin family.</text>
</comment>
<dbReference type="Ensembl" id="ENSEBUT00000011619.1">
    <property type="protein sequence ID" value="ENSEBUP00000011060.1"/>
    <property type="gene ID" value="ENSEBUG00000007105.1"/>
</dbReference>
<dbReference type="AlphaFoldDB" id="A0A8C4Q7W2"/>
<accession>A0A8C4Q7W2</accession>
<evidence type="ECO:0000313" key="4">
    <source>
        <dbReference type="Ensembl" id="ENSEBUP00000011060.1"/>
    </source>
</evidence>
<dbReference type="Pfam" id="PF10574">
    <property type="entry name" value="UPF0552"/>
    <property type="match status" value="1"/>
</dbReference>
<dbReference type="GO" id="GO:0051126">
    <property type="term" value="P:negative regulation of actin nucleation"/>
    <property type="evidence" value="ECO:0007669"/>
    <property type="project" value="InterPro"/>
</dbReference>
<keyword evidence="5" id="KW-1185">Reference proteome</keyword>
<feature type="compositionally biased region" description="Low complexity" evidence="3">
    <location>
        <begin position="165"/>
        <end position="174"/>
    </location>
</feature>
<evidence type="ECO:0000256" key="2">
    <source>
        <dbReference type="ARBA" id="ARBA00019314"/>
    </source>
</evidence>
<dbReference type="GO" id="GO:0033058">
    <property type="term" value="P:directional locomotion"/>
    <property type="evidence" value="ECO:0007669"/>
    <property type="project" value="Ensembl"/>
</dbReference>
<protein>
    <recommendedName>
        <fullName evidence="2">Arpin</fullName>
    </recommendedName>
</protein>
<dbReference type="InterPro" id="IPR018889">
    <property type="entry name" value="Arpin"/>
</dbReference>
<evidence type="ECO:0000256" key="3">
    <source>
        <dbReference type="SAM" id="MobiDB-lite"/>
    </source>
</evidence>
<reference evidence="4" key="1">
    <citation type="submission" date="2025-08" db="UniProtKB">
        <authorList>
            <consortium name="Ensembl"/>
        </authorList>
    </citation>
    <scope>IDENTIFICATION</scope>
</reference>
<name>A0A8C4Q7W2_EPTBU</name>
<dbReference type="PANTHER" id="PTHR31199">
    <property type="entry name" value="ARPIN"/>
    <property type="match status" value="1"/>
</dbReference>
<evidence type="ECO:0000256" key="1">
    <source>
        <dbReference type="ARBA" id="ARBA00008453"/>
    </source>
</evidence>
<feature type="compositionally biased region" description="Basic and acidic residues" evidence="3">
    <location>
        <begin position="175"/>
        <end position="184"/>
    </location>
</feature>
<dbReference type="GO" id="GO:0030336">
    <property type="term" value="P:negative regulation of cell migration"/>
    <property type="evidence" value="ECO:0007669"/>
    <property type="project" value="Ensembl"/>
</dbReference>
<evidence type="ECO:0000313" key="5">
    <source>
        <dbReference type="Proteomes" id="UP000694388"/>
    </source>
</evidence>
<dbReference type="GeneTree" id="ENSGT00530000064251"/>
<organism evidence="4 5">
    <name type="scientific">Eptatretus burgeri</name>
    <name type="common">Inshore hagfish</name>
    <dbReference type="NCBI Taxonomy" id="7764"/>
    <lineage>
        <taxon>Eukaryota</taxon>
        <taxon>Metazoa</taxon>
        <taxon>Chordata</taxon>
        <taxon>Craniata</taxon>
        <taxon>Vertebrata</taxon>
        <taxon>Cyclostomata</taxon>
        <taxon>Myxini</taxon>
        <taxon>Myxiniformes</taxon>
        <taxon>Myxinidae</taxon>
        <taxon>Eptatretinae</taxon>
        <taxon>Eptatretus</taxon>
    </lineage>
</organism>
<feature type="region of interest" description="Disordered" evidence="3">
    <location>
        <begin position="165"/>
        <end position="202"/>
    </location>
</feature>
<dbReference type="PANTHER" id="PTHR31199:SF1">
    <property type="entry name" value="ARPIN"/>
    <property type="match status" value="1"/>
</dbReference>
<reference evidence="4" key="2">
    <citation type="submission" date="2025-09" db="UniProtKB">
        <authorList>
            <consortium name="Ensembl"/>
        </authorList>
    </citation>
    <scope>IDENTIFICATION</scope>
</reference>
<proteinExistence type="inferred from homology"/>